<evidence type="ECO:0000313" key="4">
    <source>
        <dbReference type="Proteomes" id="UP000014760"/>
    </source>
</evidence>
<name>R7V5G9_CAPTE</name>
<feature type="compositionally biased region" description="Basic and acidic residues" evidence="1">
    <location>
        <begin position="217"/>
        <end position="228"/>
    </location>
</feature>
<feature type="compositionally biased region" description="Basic and acidic residues" evidence="1">
    <location>
        <begin position="67"/>
        <end position="79"/>
    </location>
</feature>
<evidence type="ECO:0000313" key="3">
    <source>
        <dbReference type="EnsemblMetazoa" id="CapteP220419"/>
    </source>
</evidence>
<organism evidence="2">
    <name type="scientific">Capitella teleta</name>
    <name type="common">Polychaete worm</name>
    <dbReference type="NCBI Taxonomy" id="283909"/>
    <lineage>
        <taxon>Eukaryota</taxon>
        <taxon>Metazoa</taxon>
        <taxon>Spiralia</taxon>
        <taxon>Lophotrochozoa</taxon>
        <taxon>Annelida</taxon>
        <taxon>Polychaeta</taxon>
        <taxon>Sedentaria</taxon>
        <taxon>Scolecida</taxon>
        <taxon>Capitellidae</taxon>
        <taxon>Capitella</taxon>
    </lineage>
</organism>
<proteinExistence type="predicted"/>
<dbReference type="EMBL" id="AMQN01000737">
    <property type="status" value="NOT_ANNOTATED_CDS"/>
    <property type="molecule type" value="Genomic_DNA"/>
</dbReference>
<sequence>MNSEQVGGYMIDKSAAVITDEILQDLNEENLPVEEDEMDSAAEDGEEDEERRGEEDEEEVPIESEVEENHDGESKEDVMKFTLSSLDKLIKDARRNSTGNPVVEEEVNEPDEKVDDREGMGAESAELMEVESNSPPSKISPKKSSSLSSVAGSSPMKVARKSISPVKNAIKSPVKSPMKDATLVELHSDEASKRTSPVKSPRKILTPKFDQAAKSTESPDKMKEEKGESFTAIKSPDSLPSSKKMEGKPSSERVPTPMRRSSRKRQSIIPDLAAVTEYEESSSGQENTNNSNGIFDLGSESEWSPKGMGSKARNMLQHIKSSKVTTPTKKRRVSLSEEVKDPQVSLRRINTRTHVDSMHAPKICECDSPKETKKGCDSSRRRSMPAAKMGALDSPAAAASPAKSRRQSMEPTRRSQRLRQK</sequence>
<evidence type="ECO:0000256" key="1">
    <source>
        <dbReference type="SAM" id="MobiDB-lite"/>
    </source>
</evidence>
<protein>
    <submittedName>
        <fullName evidence="2 3">Uncharacterized protein</fullName>
    </submittedName>
</protein>
<feature type="compositionally biased region" description="Basic and acidic residues" evidence="1">
    <location>
        <begin position="110"/>
        <end position="120"/>
    </location>
</feature>
<accession>R7V5G9</accession>
<feature type="compositionally biased region" description="Basic and acidic residues" evidence="1">
    <location>
        <begin position="353"/>
        <end position="380"/>
    </location>
</feature>
<dbReference type="Proteomes" id="UP000014760">
    <property type="component" value="Unassembled WGS sequence"/>
</dbReference>
<reference evidence="2 4" key="2">
    <citation type="journal article" date="2013" name="Nature">
        <title>Insights into bilaterian evolution from three spiralian genomes.</title>
        <authorList>
            <person name="Simakov O."/>
            <person name="Marletaz F."/>
            <person name="Cho S.J."/>
            <person name="Edsinger-Gonzales E."/>
            <person name="Havlak P."/>
            <person name="Hellsten U."/>
            <person name="Kuo D.H."/>
            <person name="Larsson T."/>
            <person name="Lv J."/>
            <person name="Arendt D."/>
            <person name="Savage R."/>
            <person name="Osoegawa K."/>
            <person name="de Jong P."/>
            <person name="Grimwood J."/>
            <person name="Chapman J.A."/>
            <person name="Shapiro H."/>
            <person name="Aerts A."/>
            <person name="Otillar R.P."/>
            <person name="Terry A.Y."/>
            <person name="Boore J.L."/>
            <person name="Grigoriev I.V."/>
            <person name="Lindberg D.R."/>
            <person name="Seaver E.C."/>
            <person name="Weisblat D.A."/>
            <person name="Putnam N.H."/>
            <person name="Rokhsar D.S."/>
        </authorList>
    </citation>
    <scope>NUCLEOTIDE SEQUENCE</scope>
    <source>
        <strain evidence="2 4">I ESC-2004</strain>
    </source>
</reference>
<feature type="region of interest" description="Disordered" evidence="1">
    <location>
        <begin position="23"/>
        <end position="421"/>
    </location>
</feature>
<reference evidence="4" key="1">
    <citation type="submission" date="2012-12" db="EMBL/GenBank/DDBJ databases">
        <authorList>
            <person name="Hellsten U."/>
            <person name="Grimwood J."/>
            <person name="Chapman J.A."/>
            <person name="Shapiro H."/>
            <person name="Aerts A."/>
            <person name="Otillar R.P."/>
            <person name="Terry A.Y."/>
            <person name="Boore J.L."/>
            <person name="Simakov O."/>
            <person name="Marletaz F."/>
            <person name="Cho S.-J."/>
            <person name="Edsinger-Gonzales E."/>
            <person name="Havlak P."/>
            <person name="Kuo D.-H."/>
            <person name="Larsson T."/>
            <person name="Lv J."/>
            <person name="Arendt D."/>
            <person name="Savage R."/>
            <person name="Osoegawa K."/>
            <person name="de Jong P."/>
            <person name="Lindberg D.R."/>
            <person name="Seaver E.C."/>
            <person name="Weisblat D.A."/>
            <person name="Putnam N.H."/>
            <person name="Grigoriev I.V."/>
            <person name="Rokhsar D.S."/>
        </authorList>
    </citation>
    <scope>NUCLEOTIDE SEQUENCE</scope>
    <source>
        <strain evidence="4">I ESC-2004</strain>
    </source>
</reference>
<dbReference type="EMBL" id="KB295062">
    <property type="protein sequence ID" value="ELU13687.1"/>
    <property type="molecule type" value="Genomic_DNA"/>
</dbReference>
<feature type="compositionally biased region" description="Low complexity" evidence="1">
    <location>
        <begin position="132"/>
        <end position="155"/>
    </location>
</feature>
<gene>
    <name evidence="2" type="ORF">CAPTEDRAFT_220419</name>
</gene>
<keyword evidence="4" id="KW-1185">Reference proteome</keyword>
<dbReference type="AlphaFoldDB" id="R7V5G9"/>
<reference evidence="3" key="3">
    <citation type="submission" date="2015-06" db="UniProtKB">
        <authorList>
            <consortium name="EnsemblMetazoa"/>
        </authorList>
    </citation>
    <scope>IDENTIFICATION</scope>
</reference>
<dbReference type="EnsemblMetazoa" id="CapteT220419">
    <property type="protein sequence ID" value="CapteP220419"/>
    <property type="gene ID" value="CapteG220419"/>
</dbReference>
<feature type="compositionally biased region" description="Polar residues" evidence="1">
    <location>
        <begin position="281"/>
        <end position="293"/>
    </location>
</feature>
<feature type="compositionally biased region" description="Acidic residues" evidence="1">
    <location>
        <begin position="23"/>
        <end position="66"/>
    </location>
</feature>
<dbReference type="HOGENOM" id="CLU_652565_0_0_1"/>
<evidence type="ECO:0000313" key="2">
    <source>
        <dbReference type="EMBL" id="ELU13687.1"/>
    </source>
</evidence>